<dbReference type="AlphaFoldDB" id="A0AAN8EGS9"/>
<comment type="caution">
    <text evidence="2">The sequence shown here is derived from an EMBL/GenBank/DDBJ whole genome shotgun (WGS) entry which is preliminary data.</text>
</comment>
<reference evidence="2 3" key="1">
    <citation type="submission" date="2022-12" db="EMBL/GenBank/DDBJ databases">
        <title>Genomic features and morphological characterization of a novel Knufia sp. strain isolated from spacecraft assembly facility.</title>
        <authorList>
            <person name="Teixeira M."/>
            <person name="Chander A.M."/>
            <person name="Stajich J.E."/>
            <person name="Venkateswaran K."/>
        </authorList>
    </citation>
    <scope>NUCLEOTIDE SEQUENCE [LARGE SCALE GENOMIC DNA]</scope>
    <source>
        <strain evidence="2 3">FJI-L2-BK-P2</strain>
    </source>
</reference>
<sequence>MRVLHYEYFITALCLSSLPSGASAGAILHGIIAPVAAMIGEGNFSFTGTTNGTGLVRSNTVAGAAAGSLLRRSRPKDWVKEEYSSSVSLASVSSSSVASWSSMISVSEASVVSASSELAGLESAARASLASLTQAQAALPTDNPALDVFTFSDTATKSA</sequence>
<name>A0AAN8EGS9_9EURO</name>
<dbReference type="Proteomes" id="UP001316803">
    <property type="component" value="Unassembled WGS sequence"/>
</dbReference>
<feature type="signal peptide" evidence="1">
    <location>
        <begin position="1"/>
        <end position="24"/>
    </location>
</feature>
<protein>
    <recommendedName>
        <fullName evidence="4">Secreted protein</fullName>
    </recommendedName>
</protein>
<evidence type="ECO:0000256" key="1">
    <source>
        <dbReference type="SAM" id="SignalP"/>
    </source>
</evidence>
<keyword evidence="1" id="KW-0732">Signal</keyword>
<evidence type="ECO:0000313" key="2">
    <source>
        <dbReference type="EMBL" id="KAK5949275.1"/>
    </source>
</evidence>
<evidence type="ECO:0000313" key="3">
    <source>
        <dbReference type="Proteomes" id="UP001316803"/>
    </source>
</evidence>
<evidence type="ECO:0008006" key="4">
    <source>
        <dbReference type="Google" id="ProtNLM"/>
    </source>
</evidence>
<accession>A0AAN8EGS9</accession>
<keyword evidence="3" id="KW-1185">Reference proteome</keyword>
<gene>
    <name evidence="2" type="ORF">OHC33_009628</name>
</gene>
<feature type="chain" id="PRO_5042915814" description="Secreted protein" evidence="1">
    <location>
        <begin position="25"/>
        <end position="159"/>
    </location>
</feature>
<organism evidence="2 3">
    <name type="scientific">Knufia fluminis</name>
    <dbReference type="NCBI Taxonomy" id="191047"/>
    <lineage>
        <taxon>Eukaryota</taxon>
        <taxon>Fungi</taxon>
        <taxon>Dikarya</taxon>
        <taxon>Ascomycota</taxon>
        <taxon>Pezizomycotina</taxon>
        <taxon>Eurotiomycetes</taxon>
        <taxon>Chaetothyriomycetidae</taxon>
        <taxon>Chaetothyriales</taxon>
        <taxon>Trichomeriaceae</taxon>
        <taxon>Knufia</taxon>
    </lineage>
</organism>
<proteinExistence type="predicted"/>
<dbReference type="EMBL" id="JAKLMC020000037">
    <property type="protein sequence ID" value="KAK5949275.1"/>
    <property type="molecule type" value="Genomic_DNA"/>
</dbReference>